<proteinExistence type="predicted"/>
<dbReference type="GO" id="GO:0016787">
    <property type="term" value="F:hydrolase activity"/>
    <property type="evidence" value="ECO:0007669"/>
    <property type="project" value="UniProtKB-KW"/>
</dbReference>
<reference evidence="5" key="1">
    <citation type="submission" date="2023-08" db="EMBL/GenBank/DDBJ databases">
        <title>Functional and genomic diversity of the sorghum phyllosphere microbiome.</title>
        <authorList>
            <person name="Shade A."/>
        </authorList>
    </citation>
    <scope>NUCLEOTIDE SEQUENCE</scope>
    <source>
        <strain evidence="5">SORGH_AS_0201</strain>
    </source>
</reference>
<dbReference type="AlphaFoldDB" id="A0AAJ2C0Z0"/>
<feature type="region of interest" description="Disordered" evidence="3">
    <location>
        <begin position="354"/>
        <end position="373"/>
    </location>
</feature>
<dbReference type="Pfam" id="PF04101">
    <property type="entry name" value="Glyco_tran_28_C"/>
    <property type="match status" value="1"/>
</dbReference>
<feature type="binding site" evidence="2">
    <location>
        <position position="166"/>
    </location>
    <ligand>
        <name>substrate</name>
    </ligand>
</feature>
<evidence type="ECO:0000256" key="3">
    <source>
        <dbReference type="SAM" id="MobiDB-lite"/>
    </source>
</evidence>
<evidence type="ECO:0000256" key="2">
    <source>
        <dbReference type="PIRSR" id="PIRSR620023-2"/>
    </source>
</evidence>
<dbReference type="PANTHER" id="PTHR21015:SF22">
    <property type="entry name" value="GLYCOSYLTRANSFERASE"/>
    <property type="match status" value="1"/>
</dbReference>
<evidence type="ECO:0000313" key="5">
    <source>
        <dbReference type="EMBL" id="MDR6236063.1"/>
    </source>
</evidence>
<comment type="caution">
    <text evidence="5">The sequence shown here is derived from an EMBL/GenBank/DDBJ whole genome shotgun (WGS) entry which is preliminary data.</text>
</comment>
<gene>
    <name evidence="5" type="ORF">QE440_003804</name>
</gene>
<name>A0AAJ2C0Z0_9PSED</name>
<keyword evidence="5" id="KW-0378">Hydrolase</keyword>
<dbReference type="InterPro" id="IPR007235">
    <property type="entry name" value="Glyco_trans_28_C"/>
</dbReference>
<evidence type="ECO:0000313" key="6">
    <source>
        <dbReference type="Proteomes" id="UP001268036"/>
    </source>
</evidence>
<evidence type="ECO:0000256" key="1">
    <source>
        <dbReference type="PIRSR" id="PIRSR620023-1"/>
    </source>
</evidence>
<feature type="domain" description="Glycosyl transferase family 28 C-terminal" evidence="4">
    <location>
        <begin position="208"/>
        <end position="324"/>
    </location>
</feature>
<dbReference type="EMBL" id="JAVJAF010000001">
    <property type="protein sequence ID" value="MDR6236063.1"/>
    <property type="molecule type" value="Genomic_DNA"/>
</dbReference>
<dbReference type="Gene3D" id="3.40.50.2000">
    <property type="entry name" value="Glycogen Phosphorylase B"/>
    <property type="match status" value="1"/>
</dbReference>
<dbReference type="PANTHER" id="PTHR21015">
    <property type="entry name" value="UDP-N-ACETYLGLUCOSAMINE--N-ACETYLMURAMYL-(PENTAPEPTIDE) PYROPHOSPHORYL-UNDECAPRENOL N-ACETYLGLUCOSAMINE TRANSFERASE 1"/>
    <property type="match status" value="1"/>
</dbReference>
<protein>
    <submittedName>
        <fullName evidence="5">UDP-2,4-diacetamido-2,4, 6-trideoxy-beta-L-altropyranose hydrolase</fullName>
        <ecNumber evidence="5">3.6.1.57</ecNumber>
    </submittedName>
</protein>
<feature type="active site" description="Proton acceptor" evidence="1">
    <location>
        <position position="18"/>
    </location>
</feature>
<dbReference type="EC" id="3.6.1.57" evidence="5"/>
<dbReference type="InterPro" id="IPR020023">
    <property type="entry name" value="PseG"/>
</dbReference>
<dbReference type="Proteomes" id="UP001268036">
    <property type="component" value="Unassembled WGS sequence"/>
</dbReference>
<dbReference type="GO" id="GO:0016758">
    <property type="term" value="F:hexosyltransferase activity"/>
    <property type="evidence" value="ECO:0007669"/>
    <property type="project" value="InterPro"/>
</dbReference>
<dbReference type="Gene3D" id="3.40.50.11190">
    <property type="match status" value="1"/>
</dbReference>
<accession>A0AAJ2C0Z0</accession>
<dbReference type="SUPFAM" id="SSF53756">
    <property type="entry name" value="UDP-Glycosyltransferase/glycogen phosphorylase"/>
    <property type="match status" value="1"/>
</dbReference>
<evidence type="ECO:0000259" key="4">
    <source>
        <dbReference type="Pfam" id="PF04101"/>
    </source>
</evidence>
<organism evidence="5 6">
    <name type="scientific">Pseudomonas oryzihabitans</name>
    <dbReference type="NCBI Taxonomy" id="47885"/>
    <lineage>
        <taxon>Bacteria</taxon>
        <taxon>Pseudomonadati</taxon>
        <taxon>Pseudomonadota</taxon>
        <taxon>Gammaproteobacteria</taxon>
        <taxon>Pseudomonadales</taxon>
        <taxon>Pseudomonadaceae</taxon>
        <taxon>Pseudomonas</taxon>
    </lineage>
</organism>
<sequence>MMRILVRVDASPVLGSGHLLRCLALARALQAQGAQLTFVCRLAEPTWWALIPDTYEVLALPPLRVPPRCPEQRLDAEEDAAAVQALLGERRFDWCLVDHYGLAADWHLKMRCHAERMLVVDDLANRPLDCDLLLDQGDHPEPAARYAPLLRRAAVQLFGPRHALLRDEFRLVRQGLAPRSGRLDRVLVFFTGGDDQGQTLLALQALATWRPELVVDVVIGAGHLDRLALQALCERHGWQLHEQIDYMARLLAATDLAIGAAGASSWERCALGVPALLVILAENQRELAASLERRQAAVILGEVAGLAPEHYRQALQALTAERLARLSEQAWKLVDGLGTQRVVHALLEMSAGDRAGGGSPACTNAHSPSPAEK</sequence>
<dbReference type="NCBIfam" id="TIGR03590">
    <property type="entry name" value="PseG"/>
    <property type="match status" value="1"/>
</dbReference>
<feature type="binding site" evidence="2">
    <location>
        <position position="267"/>
    </location>
    <ligand>
        <name>substrate</name>
    </ligand>
</feature>